<proteinExistence type="predicted"/>
<organism evidence="2 3">
    <name type="scientific">Pleurodeles waltl</name>
    <name type="common">Iberian ribbed newt</name>
    <dbReference type="NCBI Taxonomy" id="8319"/>
    <lineage>
        <taxon>Eukaryota</taxon>
        <taxon>Metazoa</taxon>
        <taxon>Chordata</taxon>
        <taxon>Craniata</taxon>
        <taxon>Vertebrata</taxon>
        <taxon>Euteleostomi</taxon>
        <taxon>Amphibia</taxon>
        <taxon>Batrachia</taxon>
        <taxon>Caudata</taxon>
        <taxon>Salamandroidea</taxon>
        <taxon>Salamandridae</taxon>
        <taxon>Pleurodelinae</taxon>
        <taxon>Pleurodeles</taxon>
    </lineage>
</organism>
<feature type="region of interest" description="Disordered" evidence="1">
    <location>
        <begin position="47"/>
        <end position="96"/>
    </location>
</feature>
<keyword evidence="3" id="KW-1185">Reference proteome</keyword>
<comment type="caution">
    <text evidence="2">The sequence shown here is derived from an EMBL/GenBank/DDBJ whole genome shotgun (WGS) entry which is preliminary data.</text>
</comment>
<accession>A0AAV7PHI6</accession>
<evidence type="ECO:0000313" key="3">
    <source>
        <dbReference type="Proteomes" id="UP001066276"/>
    </source>
</evidence>
<evidence type="ECO:0000313" key="2">
    <source>
        <dbReference type="EMBL" id="KAJ1124760.1"/>
    </source>
</evidence>
<sequence length="116" mass="12581">MLAAAICYLQQSQLCRAATYYLQISTPGAHVFMNRCTDYRIHRGEIVQSSNPPAAPPTRRELVSHSPGASCPQLSPSYGMTAPRNHTTNSEGVPPDSARCLLFSQQEAAVALSQSF</sequence>
<dbReference type="Proteomes" id="UP001066276">
    <property type="component" value="Chromosome 7"/>
</dbReference>
<name>A0AAV7PHI6_PLEWA</name>
<dbReference type="EMBL" id="JANPWB010000011">
    <property type="protein sequence ID" value="KAJ1124760.1"/>
    <property type="molecule type" value="Genomic_DNA"/>
</dbReference>
<reference evidence="2" key="1">
    <citation type="journal article" date="2022" name="bioRxiv">
        <title>Sequencing and chromosome-scale assembly of the giantPleurodeles waltlgenome.</title>
        <authorList>
            <person name="Brown T."/>
            <person name="Elewa A."/>
            <person name="Iarovenko S."/>
            <person name="Subramanian E."/>
            <person name="Araus A.J."/>
            <person name="Petzold A."/>
            <person name="Susuki M."/>
            <person name="Suzuki K.-i.T."/>
            <person name="Hayashi T."/>
            <person name="Toyoda A."/>
            <person name="Oliveira C."/>
            <person name="Osipova E."/>
            <person name="Leigh N.D."/>
            <person name="Simon A."/>
            <person name="Yun M.H."/>
        </authorList>
    </citation>
    <scope>NUCLEOTIDE SEQUENCE</scope>
    <source>
        <strain evidence="2">20211129_DDA</strain>
        <tissue evidence="2">Liver</tissue>
    </source>
</reference>
<feature type="compositionally biased region" description="Polar residues" evidence="1">
    <location>
        <begin position="72"/>
        <end position="91"/>
    </location>
</feature>
<evidence type="ECO:0000256" key="1">
    <source>
        <dbReference type="SAM" id="MobiDB-lite"/>
    </source>
</evidence>
<dbReference type="AlphaFoldDB" id="A0AAV7PHI6"/>
<protein>
    <submittedName>
        <fullName evidence="2">Uncharacterized protein</fullName>
    </submittedName>
</protein>
<gene>
    <name evidence="2" type="ORF">NDU88_003209</name>
</gene>